<evidence type="ECO:0000313" key="2">
    <source>
        <dbReference type="EMBL" id="TDF93771.1"/>
    </source>
</evidence>
<dbReference type="PRINTS" id="PR00111">
    <property type="entry name" value="ABHYDROLASE"/>
</dbReference>
<evidence type="ECO:0000313" key="3">
    <source>
        <dbReference type="Proteomes" id="UP000295636"/>
    </source>
</evidence>
<name>A0A4R5KEK5_9BACL</name>
<accession>A0A4R5KEK5</accession>
<dbReference type="InterPro" id="IPR000073">
    <property type="entry name" value="AB_hydrolase_1"/>
</dbReference>
<keyword evidence="2" id="KW-0378">Hydrolase</keyword>
<dbReference type="InterPro" id="IPR029058">
    <property type="entry name" value="AB_hydrolase_fold"/>
</dbReference>
<dbReference type="PANTHER" id="PTHR43798">
    <property type="entry name" value="MONOACYLGLYCEROL LIPASE"/>
    <property type="match status" value="1"/>
</dbReference>
<dbReference type="Gene3D" id="3.40.50.1820">
    <property type="entry name" value="alpha/beta hydrolase"/>
    <property type="match status" value="1"/>
</dbReference>
<comment type="caution">
    <text evidence="2">The sequence shown here is derived from an EMBL/GenBank/DDBJ whole genome shotgun (WGS) entry which is preliminary data.</text>
</comment>
<reference evidence="2 3" key="1">
    <citation type="submission" date="2019-03" db="EMBL/GenBank/DDBJ databases">
        <title>This is whole genome sequence of Paenibacillus sp MS74 strain.</title>
        <authorList>
            <person name="Trinh H.N."/>
        </authorList>
    </citation>
    <scope>NUCLEOTIDE SEQUENCE [LARGE SCALE GENOMIC DNA]</scope>
    <source>
        <strain evidence="2 3">MS74</strain>
    </source>
</reference>
<dbReference type="GO" id="GO:0016020">
    <property type="term" value="C:membrane"/>
    <property type="evidence" value="ECO:0007669"/>
    <property type="project" value="TreeGrafter"/>
</dbReference>
<proteinExistence type="predicted"/>
<dbReference type="GO" id="GO:0016787">
    <property type="term" value="F:hydrolase activity"/>
    <property type="evidence" value="ECO:0007669"/>
    <property type="project" value="UniProtKB-KW"/>
</dbReference>
<feature type="domain" description="AB hydrolase-1" evidence="1">
    <location>
        <begin position="48"/>
        <end position="262"/>
    </location>
</feature>
<evidence type="ECO:0000259" key="1">
    <source>
        <dbReference type="Pfam" id="PF00561"/>
    </source>
</evidence>
<gene>
    <name evidence="2" type="ORF">E1757_25600</name>
</gene>
<dbReference type="Proteomes" id="UP000295636">
    <property type="component" value="Unassembled WGS sequence"/>
</dbReference>
<keyword evidence="3" id="KW-1185">Reference proteome</keyword>
<protein>
    <submittedName>
        <fullName evidence="2">Alpha/beta hydrolase</fullName>
    </submittedName>
</protein>
<dbReference type="PANTHER" id="PTHR43798:SF33">
    <property type="entry name" value="HYDROLASE, PUTATIVE (AFU_ORTHOLOGUE AFUA_2G14860)-RELATED"/>
    <property type="match status" value="1"/>
</dbReference>
<dbReference type="OrthoDB" id="6191536at2"/>
<sequence length="345" mass="38808">MAKKCMDADGLGNSITETSNKRGAQFMPTVVLNGTRIHYETAGSGVPIVCIHPPMLSANCFDYLKERLSDQFQIIAFDIRGHGVSGRSRQKLSYPLIAGDIRQLLDALRLPQAYLCGYSTGGAVALQAMLMYPDRFYGAILISTMSETSDWINRSLIWTAVQVSRLRAKRLLTAVLSAGNADVLQAFKSLYRSAIRGHLRNGREYFDCSLHYSCTARLQEIKSPVQLIYGQKDIFFHKYARILQRGLPHNTLQFIPKGRHQLPLKNADELSGLIRSWLEHTEAEREREQRAKRDSARALGQEREFAYAHEQEQELARVYERDAVLTGSAQAGESAAEREGELDRG</sequence>
<dbReference type="EMBL" id="SMRT01000015">
    <property type="protein sequence ID" value="TDF93771.1"/>
    <property type="molecule type" value="Genomic_DNA"/>
</dbReference>
<dbReference type="InterPro" id="IPR050266">
    <property type="entry name" value="AB_hydrolase_sf"/>
</dbReference>
<organism evidence="2 3">
    <name type="scientific">Paenibacillus piri</name>
    <dbReference type="NCBI Taxonomy" id="2547395"/>
    <lineage>
        <taxon>Bacteria</taxon>
        <taxon>Bacillati</taxon>
        <taxon>Bacillota</taxon>
        <taxon>Bacilli</taxon>
        <taxon>Bacillales</taxon>
        <taxon>Paenibacillaceae</taxon>
        <taxon>Paenibacillus</taxon>
    </lineage>
</organism>
<dbReference type="AlphaFoldDB" id="A0A4R5KEK5"/>
<dbReference type="Pfam" id="PF00561">
    <property type="entry name" value="Abhydrolase_1"/>
    <property type="match status" value="1"/>
</dbReference>
<dbReference type="SUPFAM" id="SSF53474">
    <property type="entry name" value="alpha/beta-Hydrolases"/>
    <property type="match status" value="1"/>
</dbReference>